<dbReference type="RefSeq" id="WP_084055677.1">
    <property type="nucleotide sequence ID" value="NZ_FWXF01000001.1"/>
</dbReference>
<reference evidence="1 2" key="1">
    <citation type="submission" date="2017-04" db="EMBL/GenBank/DDBJ databases">
        <authorList>
            <person name="Afonso C.L."/>
            <person name="Miller P.J."/>
            <person name="Scott M.A."/>
            <person name="Spackman E."/>
            <person name="Goraichik I."/>
            <person name="Dimitrov K.M."/>
            <person name="Suarez D.L."/>
            <person name="Swayne D.E."/>
        </authorList>
    </citation>
    <scope>NUCLEOTIDE SEQUENCE [LARGE SCALE GENOMIC DNA]</scope>
    <source>
        <strain evidence="1 2">DSM 13146</strain>
    </source>
</reference>
<dbReference type="OrthoDB" id="5508710at2"/>
<dbReference type="AlphaFoldDB" id="A0A1W1X0N6"/>
<organism evidence="1 2">
    <name type="scientific">Desulfacinum hydrothermale DSM 13146</name>
    <dbReference type="NCBI Taxonomy" id="1121390"/>
    <lineage>
        <taxon>Bacteria</taxon>
        <taxon>Pseudomonadati</taxon>
        <taxon>Thermodesulfobacteriota</taxon>
        <taxon>Syntrophobacteria</taxon>
        <taxon>Syntrophobacterales</taxon>
        <taxon>Syntrophobacteraceae</taxon>
        <taxon>Desulfacinum</taxon>
    </lineage>
</organism>
<gene>
    <name evidence="1" type="ORF">SAMN02746041_00200</name>
</gene>
<name>A0A1W1X0N6_9BACT</name>
<evidence type="ECO:0000313" key="2">
    <source>
        <dbReference type="Proteomes" id="UP000192783"/>
    </source>
</evidence>
<dbReference type="STRING" id="1121390.SAMN02746041_00200"/>
<sequence length="238" mass="28359">MVLSFLRDRRLGSQLKLELEYELEHLPKPPKKGKTVEAYFQDMVAYVQRFCDRKIAFLPKFERNHGVVFSQGYRRRYLAKCFDALAEDLQKILLEYLEIDFIFFVQQAARSHGTDDDLESLEAFWSELEKGLLEKTHRLLSQWYDEPLRAHLEVIVQEGQIEPKRQEELRRLHQKNVQGLRERSERIIRRFCRHKDGQTARDQFRQVLTEQREQLPGFCQRLREQGFRVDPPPGAGAE</sequence>
<dbReference type="Proteomes" id="UP000192783">
    <property type="component" value="Unassembled WGS sequence"/>
</dbReference>
<proteinExistence type="predicted"/>
<accession>A0A1W1X0N6</accession>
<protein>
    <submittedName>
        <fullName evidence="1">Uncharacterized protein</fullName>
    </submittedName>
</protein>
<keyword evidence="2" id="KW-1185">Reference proteome</keyword>
<evidence type="ECO:0000313" key="1">
    <source>
        <dbReference type="EMBL" id="SMC16941.1"/>
    </source>
</evidence>
<dbReference type="EMBL" id="FWXF01000001">
    <property type="protein sequence ID" value="SMC16941.1"/>
    <property type="molecule type" value="Genomic_DNA"/>
</dbReference>